<dbReference type="OrthoDB" id="9810372at2"/>
<evidence type="ECO:0000313" key="3">
    <source>
        <dbReference type="Proteomes" id="UP000321196"/>
    </source>
</evidence>
<dbReference type="InterPro" id="IPR000600">
    <property type="entry name" value="ROK"/>
</dbReference>
<keyword evidence="3" id="KW-1185">Reference proteome</keyword>
<proteinExistence type="inferred from homology"/>
<evidence type="ECO:0000313" key="2">
    <source>
        <dbReference type="EMBL" id="TXK04886.1"/>
    </source>
</evidence>
<dbReference type="Proteomes" id="UP000321196">
    <property type="component" value="Unassembled WGS sequence"/>
</dbReference>
<accession>A0A5C8HN54</accession>
<name>A0A5C8HN54_9MICO</name>
<dbReference type="Gene3D" id="3.30.420.40">
    <property type="match status" value="2"/>
</dbReference>
<organism evidence="2 3">
    <name type="scientific">Microbacterium mitrae</name>
    <dbReference type="NCBI Taxonomy" id="664640"/>
    <lineage>
        <taxon>Bacteria</taxon>
        <taxon>Bacillati</taxon>
        <taxon>Actinomycetota</taxon>
        <taxon>Actinomycetes</taxon>
        <taxon>Micrococcales</taxon>
        <taxon>Microbacteriaceae</taxon>
        <taxon>Microbacterium</taxon>
    </lineage>
</organism>
<dbReference type="SUPFAM" id="SSF53067">
    <property type="entry name" value="Actin-like ATPase domain"/>
    <property type="match status" value="1"/>
</dbReference>
<dbReference type="PANTHER" id="PTHR18964:SF173">
    <property type="entry name" value="GLUCOKINASE"/>
    <property type="match status" value="1"/>
</dbReference>
<protein>
    <submittedName>
        <fullName evidence="2">ROK family protein</fullName>
    </submittedName>
</protein>
<dbReference type="CDD" id="cd24061">
    <property type="entry name" value="ASKHA_NBD_ROK_SgGLK-like"/>
    <property type="match status" value="1"/>
</dbReference>
<dbReference type="PROSITE" id="PS01125">
    <property type="entry name" value="ROK"/>
    <property type="match status" value="1"/>
</dbReference>
<dbReference type="EMBL" id="VRSW01000002">
    <property type="protein sequence ID" value="TXK04886.1"/>
    <property type="molecule type" value="Genomic_DNA"/>
</dbReference>
<comment type="similarity">
    <text evidence="1">Belongs to the ROK (NagC/XylR) family.</text>
</comment>
<dbReference type="InterPro" id="IPR049874">
    <property type="entry name" value="ROK_cs"/>
</dbReference>
<dbReference type="RefSeq" id="WP_147826021.1">
    <property type="nucleotide sequence ID" value="NZ_BAAARG010000002.1"/>
</dbReference>
<gene>
    <name evidence="2" type="ORF">FVP60_08785</name>
</gene>
<sequence>MFTIGIDIGGTKIAAGLVAEDGSLHRPTRVATSPSSDAIVAAVVHLVHELSADAEVSAVGVAAAGFVDHEAGTISSPNIAWRDEPLRERVQSEIDLPMVLENDANAAGWAEYRFGAGRDVRNMVMLTMGTGIGGAVVSDGVLHRGATGMGAELGHVRFERGGLLCGCGQRGCIEQYASGRALQRVANDLADAGGIGVMLAERRARDGEIAGHAISELALAGDRGALEAVRSVSAALGEACGSFHAILEPQRYVIGGGVAALGELVLSPLREAFLVHSPMHQKPVDDMFQIAQLVNDAGVIGAGDLARAETS</sequence>
<reference evidence="2 3" key="1">
    <citation type="submission" date="2019-08" db="EMBL/GenBank/DDBJ databases">
        <authorList>
            <person name="Dong K."/>
        </authorList>
    </citation>
    <scope>NUCLEOTIDE SEQUENCE [LARGE SCALE GENOMIC DNA]</scope>
    <source>
        <strain evidence="2 3">M4-8</strain>
    </source>
</reference>
<dbReference type="PANTHER" id="PTHR18964">
    <property type="entry name" value="ROK (REPRESSOR, ORF, KINASE) FAMILY"/>
    <property type="match status" value="1"/>
</dbReference>
<comment type="caution">
    <text evidence="2">The sequence shown here is derived from an EMBL/GenBank/DDBJ whole genome shotgun (WGS) entry which is preliminary data.</text>
</comment>
<dbReference type="Pfam" id="PF00480">
    <property type="entry name" value="ROK"/>
    <property type="match status" value="1"/>
</dbReference>
<dbReference type="AlphaFoldDB" id="A0A5C8HN54"/>
<dbReference type="InterPro" id="IPR043129">
    <property type="entry name" value="ATPase_NBD"/>
</dbReference>
<evidence type="ECO:0000256" key="1">
    <source>
        <dbReference type="ARBA" id="ARBA00006479"/>
    </source>
</evidence>